<name>A0A0A9CN21_ARUDO</name>
<reference evidence="1" key="2">
    <citation type="journal article" date="2015" name="Data Brief">
        <title>Shoot transcriptome of the giant reed, Arundo donax.</title>
        <authorList>
            <person name="Barrero R.A."/>
            <person name="Guerrero F.D."/>
            <person name="Moolhuijzen P."/>
            <person name="Goolsby J.A."/>
            <person name="Tidwell J."/>
            <person name="Bellgard S.E."/>
            <person name="Bellgard M.I."/>
        </authorList>
    </citation>
    <scope>NUCLEOTIDE SEQUENCE</scope>
    <source>
        <tissue evidence="1">Shoot tissue taken approximately 20 cm above the soil surface</tissue>
    </source>
</reference>
<sequence length="147" mass="17368">MLSQCFIRSLRSHRIRSSRCHKVLHCNILYVYLTNKDLLLSILHQCVLQCQVNNQLCYLHNINRILDIMLSDHQCIPASLPRHRNKDCLPTHLFPHKQVNHSSKECPHHSNRCIPTLHNLMVRHIHNRIFLAMAMLGIMFKLQLVNR</sequence>
<accession>A0A0A9CN21</accession>
<dbReference type="AlphaFoldDB" id="A0A0A9CN21"/>
<organism evidence="1">
    <name type="scientific">Arundo donax</name>
    <name type="common">Giant reed</name>
    <name type="synonym">Donax arundinaceus</name>
    <dbReference type="NCBI Taxonomy" id="35708"/>
    <lineage>
        <taxon>Eukaryota</taxon>
        <taxon>Viridiplantae</taxon>
        <taxon>Streptophyta</taxon>
        <taxon>Embryophyta</taxon>
        <taxon>Tracheophyta</taxon>
        <taxon>Spermatophyta</taxon>
        <taxon>Magnoliopsida</taxon>
        <taxon>Liliopsida</taxon>
        <taxon>Poales</taxon>
        <taxon>Poaceae</taxon>
        <taxon>PACMAD clade</taxon>
        <taxon>Arundinoideae</taxon>
        <taxon>Arundineae</taxon>
        <taxon>Arundo</taxon>
    </lineage>
</organism>
<evidence type="ECO:0000313" key="1">
    <source>
        <dbReference type="EMBL" id="JAD75848.1"/>
    </source>
</evidence>
<reference evidence="1" key="1">
    <citation type="submission" date="2014-09" db="EMBL/GenBank/DDBJ databases">
        <authorList>
            <person name="Magalhaes I.L.F."/>
            <person name="Oliveira U."/>
            <person name="Santos F.R."/>
            <person name="Vidigal T.H.D.A."/>
            <person name="Brescovit A.D."/>
            <person name="Santos A.J."/>
        </authorList>
    </citation>
    <scope>NUCLEOTIDE SEQUENCE</scope>
    <source>
        <tissue evidence="1">Shoot tissue taken approximately 20 cm above the soil surface</tissue>
    </source>
</reference>
<protein>
    <submittedName>
        <fullName evidence="1">Uncharacterized protein</fullName>
    </submittedName>
</protein>
<dbReference type="EMBL" id="GBRH01222047">
    <property type="protein sequence ID" value="JAD75848.1"/>
    <property type="molecule type" value="Transcribed_RNA"/>
</dbReference>
<proteinExistence type="predicted"/>